<accession>A6FZS2</accession>
<dbReference type="AlphaFoldDB" id="A6FZS2"/>
<proteinExistence type="predicted"/>
<comment type="caution">
    <text evidence="3">The sequence shown here is derived from an EMBL/GenBank/DDBJ whole genome shotgun (WGS) entry which is preliminary data.</text>
</comment>
<dbReference type="Proteomes" id="UP000005801">
    <property type="component" value="Unassembled WGS sequence"/>
</dbReference>
<evidence type="ECO:0000256" key="2">
    <source>
        <dbReference type="SAM" id="SignalP"/>
    </source>
</evidence>
<keyword evidence="2" id="KW-0732">Signal</keyword>
<keyword evidence="3" id="KW-0449">Lipoprotein</keyword>
<feature type="chain" id="PRO_5002697007" evidence="2">
    <location>
        <begin position="24"/>
        <end position="295"/>
    </location>
</feature>
<evidence type="ECO:0000313" key="4">
    <source>
        <dbReference type="Proteomes" id="UP000005801"/>
    </source>
</evidence>
<evidence type="ECO:0000313" key="3">
    <source>
        <dbReference type="EMBL" id="EDM80878.1"/>
    </source>
</evidence>
<name>A6FZS2_9BACT</name>
<evidence type="ECO:0000256" key="1">
    <source>
        <dbReference type="SAM" id="MobiDB-lite"/>
    </source>
</evidence>
<sequence length="295" mass="30550">MTSLPWVARVGAALIVTATLGMSACTNEPPSGDEAESSTIADTETDSETTNTTQEEESTSEVDDGGASFYAGPEDDTTTGAPPDCDPFAQDCPEGEKCVPYAWSSPSLDSNKCVPVLGSQGEGEPCTYSGVFESTDDCDETSFCFIFNTEGEGLCQSFCTGTVDAPVCGQGQTCVIDGQGSINLCIDTCDPLAPACPEPLGCTWISPDFLCTSHEETDLLGESCEEIANCGPGLTCVDSEALPECASTACCAEFCALDDPEAVCTLEGTQCEPFYSPGQAPEGLENVGICIAPPP</sequence>
<dbReference type="RefSeq" id="WP_006969971.1">
    <property type="nucleotide sequence ID" value="NZ_ABCS01000007.1"/>
</dbReference>
<reference evidence="3 4" key="1">
    <citation type="submission" date="2007-06" db="EMBL/GenBank/DDBJ databases">
        <authorList>
            <person name="Shimkets L."/>
            <person name="Ferriera S."/>
            <person name="Johnson J."/>
            <person name="Kravitz S."/>
            <person name="Beeson K."/>
            <person name="Sutton G."/>
            <person name="Rogers Y.-H."/>
            <person name="Friedman R."/>
            <person name="Frazier M."/>
            <person name="Venter J.C."/>
        </authorList>
    </citation>
    <scope>NUCLEOTIDE SEQUENCE [LARGE SCALE GENOMIC DNA]</scope>
    <source>
        <strain evidence="3 4">SIR-1</strain>
    </source>
</reference>
<feature type="compositionally biased region" description="Acidic residues" evidence="1">
    <location>
        <begin position="54"/>
        <end position="64"/>
    </location>
</feature>
<feature type="signal peptide" evidence="2">
    <location>
        <begin position="1"/>
        <end position="23"/>
    </location>
</feature>
<organism evidence="3 4">
    <name type="scientific">Plesiocystis pacifica SIR-1</name>
    <dbReference type="NCBI Taxonomy" id="391625"/>
    <lineage>
        <taxon>Bacteria</taxon>
        <taxon>Pseudomonadati</taxon>
        <taxon>Myxococcota</taxon>
        <taxon>Polyangia</taxon>
        <taxon>Nannocystales</taxon>
        <taxon>Nannocystaceae</taxon>
        <taxon>Plesiocystis</taxon>
    </lineage>
</organism>
<keyword evidence="4" id="KW-1185">Reference proteome</keyword>
<dbReference type="EMBL" id="ABCS01000007">
    <property type="protein sequence ID" value="EDM80878.1"/>
    <property type="molecule type" value="Genomic_DNA"/>
</dbReference>
<feature type="region of interest" description="Disordered" evidence="1">
    <location>
        <begin position="25"/>
        <end position="86"/>
    </location>
</feature>
<gene>
    <name evidence="3" type="ORF">PPSIR1_28248</name>
</gene>
<protein>
    <submittedName>
        <fullName evidence="3">Putative lipoprotein</fullName>
    </submittedName>
</protein>